<dbReference type="Proteomes" id="UP001321908">
    <property type="component" value="Chromosome"/>
</dbReference>
<feature type="compositionally biased region" description="Basic residues" evidence="10">
    <location>
        <begin position="55"/>
        <end position="69"/>
    </location>
</feature>
<organism evidence="11 12">
    <name type="scientific">Chromohalobacter canadensis</name>
    <dbReference type="NCBI Taxonomy" id="141389"/>
    <lineage>
        <taxon>Bacteria</taxon>
        <taxon>Pseudomonadati</taxon>
        <taxon>Pseudomonadota</taxon>
        <taxon>Gammaproteobacteria</taxon>
        <taxon>Oceanospirillales</taxon>
        <taxon>Halomonadaceae</taxon>
        <taxon>Chromohalobacter</taxon>
    </lineage>
</organism>
<comment type="function">
    <text evidence="1">Specifically methylates the guanine in position 966 of 16S rRNA in the assembled 30S particle.</text>
</comment>
<dbReference type="NCBIfam" id="TIGR00095">
    <property type="entry name" value="16S rRNA (guanine(966)-N(2))-methyltransferase RsmD"/>
    <property type="match status" value="1"/>
</dbReference>
<evidence type="ECO:0000256" key="9">
    <source>
        <dbReference type="ARBA" id="ARBA00048326"/>
    </source>
</evidence>
<name>A0ABZ0YE22_9GAMM</name>
<keyword evidence="6 11" id="KW-0808">Transferase</keyword>
<feature type="region of interest" description="Disordered" evidence="10">
    <location>
        <begin position="55"/>
        <end position="75"/>
    </location>
</feature>
<dbReference type="CDD" id="cd02440">
    <property type="entry name" value="AdoMet_MTases"/>
    <property type="match status" value="1"/>
</dbReference>
<dbReference type="InterPro" id="IPR029063">
    <property type="entry name" value="SAM-dependent_MTases_sf"/>
</dbReference>
<keyword evidence="5 11" id="KW-0489">Methyltransferase</keyword>
<evidence type="ECO:0000313" key="12">
    <source>
        <dbReference type="Proteomes" id="UP001321908"/>
    </source>
</evidence>
<dbReference type="PROSITE" id="PS00092">
    <property type="entry name" value="N6_MTASE"/>
    <property type="match status" value="1"/>
</dbReference>
<sequence>MRFKKPNMGVIYVYADDVRHAPRDTAGMTPGVLKCLNRHILSLCGGWRYNPPIMNRRRSSSKRPAHGSRRVSPSRASGRLRLIGGDYRRRQLPVLERPGLRPTPDRIRETLFNWLAFELAGAHVLDLYAGTGALGLEALSRGAAQALFVETDSDVAASLSANIATLGANGHVRRQAAMAFLAGPVTPFDIVFLDPPFRQGHAVDTCQALEEHGWLSEEALIYLEIEHECEPRVPANWQLHREVRAGDGIGRLYRRHRAA</sequence>
<evidence type="ECO:0000256" key="2">
    <source>
        <dbReference type="ARBA" id="ARBA00005269"/>
    </source>
</evidence>
<evidence type="ECO:0000313" key="11">
    <source>
        <dbReference type="EMBL" id="WQH10206.1"/>
    </source>
</evidence>
<dbReference type="RefSeq" id="WP_322527389.1">
    <property type="nucleotide sequence ID" value="NZ_CP140151.1"/>
</dbReference>
<dbReference type="PANTHER" id="PTHR43542">
    <property type="entry name" value="METHYLTRANSFERASE"/>
    <property type="match status" value="1"/>
</dbReference>
<gene>
    <name evidence="11" type="primary">rsmD</name>
    <name evidence="11" type="ORF">SR908_05915</name>
</gene>
<dbReference type="EMBL" id="CP140151">
    <property type="protein sequence ID" value="WQH10206.1"/>
    <property type="molecule type" value="Genomic_DNA"/>
</dbReference>
<comment type="catalytic activity">
    <reaction evidence="9">
        <text>guanosine(966) in 16S rRNA + S-adenosyl-L-methionine = N(2)-methylguanosine(966) in 16S rRNA + S-adenosyl-L-homocysteine + H(+)</text>
        <dbReference type="Rhea" id="RHEA:23548"/>
        <dbReference type="Rhea" id="RHEA-COMP:10211"/>
        <dbReference type="Rhea" id="RHEA-COMP:10212"/>
        <dbReference type="ChEBI" id="CHEBI:15378"/>
        <dbReference type="ChEBI" id="CHEBI:57856"/>
        <dbReference type="ChEBI" id="CHEBI:59789"/>
        <dbReference type="ChEBI" id="CHEBI:74269"/>
        <dbReference type="ChEBI" id="CHEBI:74481"/>
        <dbReference type="EC" id="2.1.1.171"/>
    </reaction>
</comment>
<dbReference type="SUPFAM" id="SSF53335">
    <property type="entry name" value="S-adenosyl-L-methionine-dependent methyltransferases"/>
    <property type="match status" value="1"/>
</dbReference>
<dbReference type="Pfam" id="PF03602">
    <property type="entry name" value="Cons_hypoth95"/>
    <property type="match status" value="1"/>
</dbReference>
<evidence type="ECO:0000256" key="10">
    <source>
        <dbReference type="SAM" id="MobiDB-lite"/>
    </source>
</evidence>
<evidence type="ECO:0000256" key="1">
    <source>
        <dbReference type="ARBA" id="ARBA00002649"/>
    </source>
</evidence>
<reference evidence="11 12" key="1">
    <citation type="submission" date="2023-11" db="EMBL/GenBank/DDBJ databases">
        <title>MicrobeMod: A computational toolkit for identifying prokaryotic methylation and restriction-modification with nanopore sequencing.</title>
        <authorList>
            <person name="Crits-Christoph A."/>
            <person name="Kang S.C."/>
            <person name="Lee H."/>
            <person name="Ostrov N."/>
        </authorList>
    </citation>
    <scope>NUCLEOTIDE SEQUENCE [LARGE SCALE GENOMIC DNA]</scope>
    <source>
        <strain evidence="11 12">ATCC 43984</strain>
    </source>
</reference>
<evidence type="ECO:0000256" key="5">
    <source>
        <dbReference type="ARBA" id="ARBA00022603"/>
    </source>
</evidence>
<dbReference type="GO" id="GO:0052913">
    <property type="term" value="F:16S rRNA (guanine(966)-N(2))-methyltransferase activity"/>
    <property type="evidence" value="ECO:0007669"/>
    <property type="project" value="UniProtKB-EC"/>
</dbReference>
<evidence type="ECO:0000256" key="8">
    <source>
        <dbReference type="ARBA" id="ARBA00033371"/>
    </source>
</evidence>
<dbReference type="Gene3D" id="3.40.50.150">
    <property type="entry name" value="Vaccinia Virus protein VP39"/>
    <property type="match status" value="1"/>
</dbReference>
<dbReference type="InterPro" id="IPR004398">
    <property type="entry name" value="RNA_MeTrfase_RsmD"/>
</dbReference>
<evidence type="ECO:0000256" key="7">
    <source>
        <dbReference type="ARBA" id="ARBA00031268"/>
    </source>
</evidence>
<dbReference type="EC" id="2.1.1.171" evidence="3"/>
<dbReference type="PANTHER" id="PTHR43542:SF1">
    <property type="entry name" value="METHYLTRANSFERASE"/>
    <property type="match status" value="1"/>
</dbReference>
<protein>
    <recommendedName>
        <fullName evidence="4">Ribosomal RNA small subunit methyltransferase D</fullName>
        <ecNumber evidence="3">2.1.1.171</ecNumber>
    </recommendedName>
    <alternativeName>
        <fullName evidence="7">16S rRNA m2G966 methyltransferase</fullName>
    </alternativeName>
    <alternativeName>
        <fullName evidence="8">rRNA (guanine-N(2)-)-methyltransferase</fullName>
    </alternativeName>
</protein>
<evidence type="ECO:0000256" key="6">
    <source>
        <dbReference type="ARBA" id="ARBA00022679"/>
    </source>
</evidence>
<comment type="similarity">
    <text evidence="2">Belongs to the methyltransferase superfamily. RsmD family.</text>
</comment>
<dbReference type="InterPro" id="IPR002052">
    <property type="entry name" value="DNA_methylase_N6_adenine_CS"/>
</dbReference>
<evidence type="ECO:0000256" key="4">
    <source>
        <dbReference type="ARBA" id="ARBA00013682"/>
    </source>
</evidence>
<proteinExistence type="inferred from homology"/>
<keyword evidence="12" id="KW-1185">Reference proteome</keyword>
<evidence type="ECO:0000256" key="3">
    <source>
        <dbReference type="ARBA" id="ARBA00012141"/>
    </source>
</evidence>
<accession>A0ABZ0YE22</accession>